<dbReference type="EMBL" id="QJKJ01012695">
    <property type="protein sequence ID" value="RDX68084.1"/>
    <property type="molecule type" value="Genomic_DNA"/>
</dbReference>
<sequence length="110" mass="12745">MDLILEILSWLPVESLVRFRPPSFEKYLFYLWNPATRLISQISPSLVLYNPCVNKFGFGYDSLSDTYKVVAFIFECNYGDVSSAIEVKEYGIENSWTQLLRISNINIAFD</sequence>
<proteinExistence type="predicted"/>
<comment type="caution">
    <text evidence="1">The sequence shown here is derived from an EMBL/GenBank/DDBJ whole genome shotgun (WGS) entry which is preliminary data.</text>
</comment>
<dbReference type="Proteomes" id="UP000257109">
    <property type="component" value="Unassembled WGS sequence"/>
</dbReference>
<organism evidence="1 2">
    <name type="scientific">Mucuna pruriens</name>
    <name type="common">Velvet bean</name>
    <name type="synonym">Dolichos pruriens</name>
    <dbReference type="NCBI Taxonomy" id="157652"/>
    <lineage>
        <taxon>Eukaryota</taxon>
        <taxon>Viridiplantae</taxon>
        <taxon>Streptophyta</taxon>
        <taxon>Embryophyta</taxon>
        <taxon>Tracheophyta</taxon>
        <taxon>Spermatophyta</taxon>
        <taxon>Magnoliopsida</taxon>
        <taxon>eudicotyledons</taxon>
        <taxon>Gunneridae</taxon>
        <taxon>Pentapetalae</taxon>
        <taxon>rosids</taxon>
        <taxon>fabids</taxon>
        <taxon>Fabales</taxon>
        <taxon>Fabaceae</taxon>
        <taxon>Papilionoideae</taxon>
        <taxon>50 kb inversion clade</taxon>
        <taxon>NPAAA clade</taxon>
        <taxon>indigoferoid/millettioid clade</taxon>
        <taxon>Phaseoleae</taxon>
        <taxon>Mucuna</taxon>
    </lineage>
</organism>
<protein>
    <recommendedName>
        <fullName evidence="3">F-box/kelch-repeat protein</fullName>
    </recommendedName>
</protein>
<accession>A0A371EQ06</accession>
<reference evidence="1" key="1">
    <citation type="submission" date="2018-05" db="EMBL/GenBank/DDBJ databases">
        <title>Draft genome of Mucuna pruriens seed.</title>
        <authorList>
            <person name="Nnadi N.E."/>
            <person name="Vos R."/>
            <person name="Hasami M.H."/>
            <person name="Devisetty U.K."/>
            <person name="Aguiy J.C."/>
        </authorList>
    </citation>
    <scope>NUCLEOTIDE SEQUENCE [LARGE SCALE GENOMIC DNA]</scope>
    <source>
        <strain evidence="1">JCA_2017</strain>
    </source>
</reference>
<feature type="non-terminal residue" evidence="1">
    <location>
        <position position="1"/>
    </location>
</feature>
<dbReference type="PANTHER" id="PTHR31790">
    <property type="entry name" value="OS02G0783600 PROTEIN"/>
    <property type="match status" value="1"/>
</dbReference>
<dbReference type="InterPro" id="IPR052361">
    <property type="entry name" value="F-box_domain"/>
</dbReference>
<evidence type="ECO:0000313" key="1">
    <source>
        <dbReference type="EMBL" id="RDX68084.1"/>
    </source>
</evidence>
<name>A0A371EQ06_MUCPR</name>
<dbReference type="AlphaFoldDB" id="A0A371EQ06"/>
<keyword evidence="2" id="KW-1185">Reference proteome</keyword>
<dbReference type="PANTHER" id="PTHR31790:SF583">
    <property type="entry name" value="F-BOX PROTEIN CPR30-LIKE ISOFORM X1"/>
    <property type="match status" value="1"/>
</dbReference>
<dbReference type="OrthoDB" id="591557at2759"/>
<evidence type="ECO:0008006" key="3">
    <source>
        <dbReference type="Google" id="ProtNLM"/>
    </source>
</evidence>
<dbReference type="InterPro" id="IPR017451">
    <property type="entry name" value="F-box-assoc_interact_dom"/>
</dbReference>
<gene>
    <name evidence="1" type="ORF">CR513_52965</name>
</gene>
<dbReference type="NCBIfam" id="TIGR01640">
    <property type="entry name" value="F_box_assoc_1"/>
    <property type="match status" value="1"/>
</dbReference>
<evidence type="ECO:0000313" key="2">
    <source>
        <dbReference type="Proteomes" id="UP000257109"/>
    </source>
</evidence>